<dbReference type="AlphaFoldDB" id="A0A2N3HK25"/>
<comment type="caution">
    <text evidence="1">The sequence shown here is derived from an EMBL/GenBank/DDBJ whole genome shotgun (WGS) entry which is preliminary data.</text>
</comment>
<evidence type="ECO:0000313" key="2">
    <source>
        <dbReference type="Proteomes" id="UP000233435"/>
    </source>
</evidence>
<accession>A0A2N3HK25</accession>
<keyword evidence="2" id="KW-1185">Reference proteome</keyword>
<reference evidence="1 2" key="1">
    <citation type="submission" date="2017-12" db="EMBL/GenBank/DDBJ databases">
        <title>Confluentibacter flavum sp. nov., isolated from the saline lake.</title>
        <authorList>
            <person name="Yu L."/>
        </authorList>
    </citation>
    <scope>NUCLEOTIDE SEQUENCE [LARGE SCALE GENOMIC DNA]</scope>
    <source>
        <strain evidence="1 2">3B</strain>
    </source>
</reference>
<protein>
    <submittedName>
        <fullName evidence="1">Uncharacterized protein</fullName>
    </submittedName>
</protein>
<dbReference type="OrthoDB" id="5540894at2"/>
<sequence>MNFNLNKEVQVSETEQFKIFVEEFDKNIDFLDEFTTLIKWNSRIISFRTDKNSYFIDTNLIDNSIQTLRSIKLCCSIGSFSDSNTLIRRLRDDLLLYIFILDITNQRKTFLDEDIKNLNFENPESFVKTFSKIHFNPNLTDNEKAVDAWLGNRVQELPRNIKMKLSFENYMKFLKQNENISRILIDYNLNSYWNELTKRLNNYVHNNGREFTNHNLIKHNDKILKTFLKNVNIRTSYITSFFIVLISMVESALMCSTDTIDHLDCGIEPPEDSQYEIAPFIQTFIDEKVAKLHPELKQYLINNNNYGMKIK</sequence>
<gene>
    <name evidence="1" type="ORF">CSW08_09270</name>
</gene>
<dbReference type="Proteomes" id="UP000233435">
    <property type="component" value="Unassembled WGS sequence"/>
</dbReference>
<organism evidence="1 2">
    <name type="scientific">Confluentibacter flavum</name>
    <dbReference type="NCBI Taxonomy" id="1909700"/>
    <lineage>
        <taxon>Bacteria</taxon>
        <taxon>Pseudomonadati</taxon>
        <taxon>Bacteroidota</taxon>
        <taxon>Flavobacteriia</taxon>
        <taxon>Flavobacteriales</taxon>
        <taxon>Flavobacteriaceae</taxon>
        <taxon>Confluentibacter</taxon>
    </lineage>
</organism>
<dbReference type="RefSeq" id="WP_106659613.1">
    <property type="nucleotide sequence ID" value="NZ_PJEO01000031.1"/>
</dbReference>
<name>A0A2N3HK25_9FLAO</name>
<dbReference type="EMBL" id="PJEO01000031">
    <property type="protein sequence ID" value="PKQ45198.1"/>
    <property type="molecule type" value="Genomic_DNA"/>
</dbReference>
<proteinExistence type="predicted"/>
<evidence type="ECO:0000313" key="1">
    <source>
        <dbReference type="EMBL" id="PKQ45198.1"/>
    </source>
</evidence>